<dbReference type="InterPro" id="IPR013098">
    <property type="entry name" value="Ig_I-set"/>
</dbReference>
<gene>
    <name evidence="5" type="ORF">ASIM_LOCUS20656</name>
</gene>
<dbReference type="Proteomes" id="UP000267096">
    <property type="component" value="Unassembled WGS sequence"/>
</dbReference>
<organism evidence="7">
    <name type="scientific">Anisakis simplex</name>
    <name type="common">Herring worm</name>
    <dbReference type="NCBI Taxonomy" id="6269"/>
    <lineage>
        <taxon>Eukaryota</taxon>
        <taxon>Metazoa</taxon>
        <taxon>Ecdysozoa</taxon>
        <taxon>Nematoda</taxon>
        <taxon>Chromadorea</taxon>
        <taxon>Rhabditida</taxon>
        <taxon>Spirurina</taxon>
        <taxon>Ascaridomorpha</taxon>
        <taxon>Ascaridoidea</taxon>
        <taxon>Anisakidae</taxon>
        <taxon>Anisakis</taxon>
        <taxon>Anisakis simplex complex</taxon>
    </lineage>
</organism>
<dbReference type="PANTHER" id="PTHR45080">
    <property type="entry name" value="CONTACTIN 5"/>
    <property type="match status" value="1"/>
</dbReference>
<name>A0A0M3KJV7_ANISI</name>
<accession>A0A0M3KJV7</accession>
<keyword evidence="1" id="KW-0732">Signal</keyword>
<keyword evidence="3" id="KW-0393">Immunoglobulin domain</keyword>
<dbReference type="InterPro" id="IPR013783">
    <property type="entry name" value="Ig-like_fold"/>
</dbReference>
<dbReference type="Pfam" id="PF07679">
    <property type="entry name" value="I-set"/>
    <property type="match status" value="1"/>
</dbReference>
<dbReference type="EMBL" id="UYRR01040250">
    <property type="protein sequence ID" value="VDK78629.1"/>
    <property type="molecule type" value="Genomic_DNA"/>
</dbReference>
<keyword evidence="2" id="KW-1015">Disulfide bond</keyword>
<evidence type="ECO:0000313" key="5">
    <source>
        <dbReference type="EMBL" id="VDK78629.1"/>
    </source>
</evidence>
<reference evidence="5 6" key="2">
    <citation type="submission" date="2018-11" db="EMBL/GenBank/DDBJ databases">
        <authorList>
            <consortium name="Pathogen Informatics"/>
        </authorList>
    </citation>
    <scope>NUCLEOTIDE SEQUENCE [LARGE SCALE GENOMIC DNA]</scope>
</reference>
<keyword evidence="6" id="KW-1185">Reference proteome</keyword>
<dbReference type="Gene3D" id="2.60.40.10">
    <property type="entry name" value="Immunoglobulins"/>
    <property type="match status" value="2"/>
</dbReference>
<dbReference type="PANTHER" id="PTHR45080:SF8">
    <property type="entry name" value="IG-LIKE DOMAIN-CONTAINING PROTEIN"/>
    <property type="match status" value="1"/>
</dbReference>
<evidence type="ECO:0000256" key="2">
    <source>
        <dbReference type="ARBA" id="ARBA00023157"/>
    </source>
</evidence>
<reference evidence="7" key="1">
    <citation type="submission" date="2017-02" db="UniProtKB">
        <authorList>
            <consortium name="WormBaseParasite"/>
        </authorList>
    </citation>
    <scope>IDENTIFICATION</scope>
</reference>
<evidence type="ECO:0000256" key="3">
    <source>
        <dbReference type="ARBA" id="ARBA00023319"/>
    </source>
</evidence>
<evidence type="ECO:0000313" key="6">
    <source>
        <dbReference type="Proteomes" id="UP000267096"/>
    </source>
</evidence>
<dbReference type="SUPFAM" id="SSF48726">
    <property type="entry name" value="Immunoglobulin"/>
    <property type="match status" value="2"/>
</dbReference>
<feature type="domain" description="Ig-like" evidence="4">
    <location>
        <begin position="52"/>
        <end position="121"/>
    </location>
</feature>
<dbReference type="InterPro" id="IPR007110">
    <property type="entry name" value="Ig-like_dom"/>
</dbReference>
<dbReference type="OrthoDB" id="5985519at2759"/>
<dbReference type="AlphaFoldDB" id="A0A0M3KJV7"/>
<dbReference type="GO" id="GO:0007156">
    <property type="term" value="P:homophilic cell adhesion via plasma membrane adhesion molecules"/>
    <property type="evidence" value="ECO:0007669"/>
    <property type="project" value="TreeGrafter"/>
</dbReference>
<evidence type="ECO:0000256" key="1">
    <source>
        <dbReference type="ARBA" id="ARBA00022729"/>
    </source>
</evidence>
<sequence length="121" mass="13416">MSPINRIPVLQNGTVLRLLGVQSSQEGRYSCTASNKVGRAEADTFLQITAPPRIITPSDELKVIAGHGQTIRCEVSGTPSPRVEWLKNNKKFDAAMAQASSNLHYIHFRFELSSFSRMKTL</sequence>
<evidence type="ECO:0000259" key="4">
    <source>
        <dbReference type="PROSITE" id="PS50835"/>
    </source>
</evidence>
<dbReference type="InterPro" id="IPR036179">
    <property type="entry name" value="Ig-like_dom_sf"/>
</dbReference>
<dbReference type="WBParaSite" id="ASIM_0002128301-mRNA-1">
    <property type="protein sequence ID" value="ASIM_0002128301-mRNA-1"/>
    <property type="gene ID" value="ASIM_0002128301"/>
</dbReference>
<evidence type="ECO:0000313" key="7">
    <source>
        <dbReference type="WBParaSite" id="ASIM_0002128301-mRNA-1"/>
    </source>
</evidence>
<protein>
    <submittedName>
        <fullName evidence="7">Ig-like domain-containing protein</fullName>
    </submittedName>
</protein>
<dbReference type="GO" id="GO:0005886">
    <property type="term" value="C:plasma membrane"/>
    <property type="evidence" value="ECO:0007669"/>
    <property type="project" value="TreeGrafter"/>
</dbReference>
<proteinExistence type="predicted"/>
<dbReference type="InterPro" id="IPR050958">
    <property type="entry name" value="Cell_Adh-Cytoskel_Orgn"/>
</dbReference>
<dbReference type="PROSITE" id="PS50835">
    <property type="entry name" value="IG_LIKE"/>
    <property type="match status" value="1"/>
</dbReference>
<dbReference type="Pfam" id="PF13927">
    <property type="entry name" value="Ig_3"/>
    <property type="match status" value="1"/>
</dbReference>